<evidence type="ECO:0000259" key="1">
    <source>
        <dbReference type="Pfam" id="PF01048"/>
    </source>
</evidence>
<name>A0A7C3PJ78_9CYAN</name>
<dbReference type="InterPro" id="IPR000845">
    <property type="entry name" value="Nucleoside_phosphorylase_d"/>
</dbReference>
<dbReference type="Pfam" id="PF01048">
    <property type="entry name" value="PNP_UDP_1"/>
    <property type="match status" value="1"/>
</dbReference>
<proteinExistence type="predicted"/>
<dbReference type="SUPFAM" id="SSF53167">
    <property type="entry name" value="Purine and uridine phosphorylases"/>
    <property type="match status" value="1"/>
</dbReference>
<gene>
    <name evidence="2" type="ORF">ENR64_15530</name>
</gene>
<dbReference type="GO" id="GO:0009116">
    <property type="term" value="P:nucleoside metabolic process"/>
    <property type="evidence" value="ECO:0007669"/>
    <property type="project" value="InterPro"/>
</dbReference>
<sequence>MSQASISTILVPQGAEFNAVKRGLSQLNLACPEVISLPIGQQAVQQRLASLPISTFRQSVLVMGLCGGLAPTLTAGDGVLYQHCKRQDETTTHVLDCDATLITGLKQRLGEKVALVKAVTSDRVICAAAEKQILAMQTQADVVDMEGWAVLNFFQAHQIPVATVRVVSDAVTTTIPDLSTAIDASGQLQSGKLAIALLRQPVAAIHLIRGSLRGLQQLEQVTRQIFQPGNFI</sequence>
<comment type="caution">
    <text evidence="2">The sequence shown here is derived from an EMBL/GenBank/DDBJ whole genome shotgun (WGS) entry which is preliminary data.</text>
</comment>
<evidence type="ECO:0000313" key="2">
    <source>
        <dbReference type="EMBL" id="HFM99136.1"/>
    </source>
</evidence>
<organism evidence="2">
    <name type="scientific">Oscillatoriales cyanobacterium SpSt-418</name>
    <dbReference type="NCBI Taxonomy" id="2282169"/>
    <lineage>
        <taxon>Bacteria</taxon>
        <taxon>Bacillati</taxon>
        <taxon>Cyanobacteriota</taxon>
        <taxon>Cyanophyceae</taxon>
        <taxon>Oscillatoriophycideae</taxon>
        <taxon>Oscillatoriales</taxon>
    </lineage>
</organism>
<dbReference type="InterPro" id="IPR035994">
    <property type="entry name" value="Nucleoside_phosphorylase_sf"/>
</dbReference>
<reference evidence="2" key="1">
    <citation type="journal article" date="2020" name="mSystems">
        <title>Genome- and Community-Level Interaction Insights into Carbon Utilization and Element Cycling Functions of Hydrothermarchaeota in Hydrothermal Sediment.</title>
        <authorList>
            <person name="Zhou Z."/>
            <person name="Liu Y."/>
            <person name="Xu W."/>
            <person name="Pan J."/>
            <person name="Luo Z.H."/>
            <person name="Li M."/>
        </authorList>
    </citation>
    <scope>NUCLEOTIDE SEQUENCE [LARGE SCALE GENOMIC DNA]</scope>
    <source>
        <strain evidence="2">SpSt-418</strain>
    </source>
</reference>
<protein>
    <submittedName>
        <fullName evidence="2">Phosphorylase</fullName>
    </submittedName>
</protein>
<dbReference type="AlphaFoldDB" id="A0A7C3PJ78"/>
<dbReference type="Gene3D" id="3.40.50.1580">
    <property type="entry name" value="Nucleoside phosphorylase domain"/>
    <property type="match status" value="1"/>
</dbReference>
<feature type="domain" description="Nucleoside phosphorylase" evidence="1">
    <location>
        <begin position="58"/>
        <end position="176"/>
    </location>
</feature>
<dbReference type="EMBL" id="DSRU01000227">
    <property type="protein sequence ID" value="HFM99136.1"/>
    <property type="molecule type" value="Genomic_DNA"/>
</dbReference>
<accession>A0A7C3PJ78</accession>
<dbReference type="GO" id="GO:0003824">
    <property type="term" value="F:catalytic activity"/>
    <property type="evidence" value="ECO:0007669"/>
    <property type="project" value="InterPro"/>
</dbReference>